<accession>A0A088SIN7</accession>
<dbReference type="OrthoDB" id="9994559at2759"/>
<feature type="region of interest" description="Disordered" evidence="1">
    <location>
        <begin position="491"/>
        <end position="516"/>
    </location>
</feature>
<dbReference type="SUPFAM" id="SSF144052">
    <property type="entry name" value="Thermophilic metalloprotease-like"/>
    <property type="match status" value="1"/>
</dbReference>
<organism evidence="2 3">
    <name type="scientific">Leishmania panamensis</name>
    <dbReference type="NCBI Taxonomy" id="5679"/>
    <lineage>
        <taxon>Eukaryota</taxon>
        <taxon>Discoba</taxon>
        <taxon>Euglenozoa</taxon>
        <taxon>Kinetoplastea</taxon>
        <taxon>Metakinetoplastina</taxon>
        <taxon>Trypanosomatida</taxon>
        <taxon>Trypanosomatidae</taxon>
        <taxon>Leishmaniinae</taxon>
        <taxon>Leishmania</taxon>
        <taxon>Leishmania guyanensis species complex</taxon>
    </lineage>
</organism>
<dbReference type="RefSeq" id="XP_010702462.1">
    <property type="nucleotide sequence ID" value="XM_010704160.1"/>
</dbReference>
<reference evidence="2 3" key="1">
    <citation type="journal article" date="2015" name="Sci. Rep.">
        <title>The genome of Leishmania panamensis: insights into genomics of the L. (Viannia) subgenus.</title>
        <authorList>
            <person name="Llanes A."/>
            <person name="Restrepo C.M."/>
            <person name="Vecchio G.D."/>
            <person name="Anguizola F.J."/>
            <person name="Lleonart R."/>
        </authorList>
    </citation>
    <scope>NUCLEOTIDE SEQUENCE [LARGE SCALE GENOMIC DNA]</scope>
    <source>
        <strain evidence="2 3">MHOM/PA/94/PSC-1</strain>
    </source>
</reference>
<dbReference type="Proteomes" id="UP000063063">
    <property type="component" value="Chromosome 34"/>
</dbReference>
<feature type="region of interest" description="Disordered" evidence="1">
    <location>
        <begin position="453"/>
        <end position="476"/>
    </location>
</feature>
<evidence type="ECO:0000256" key="1">
    <source>
        <dbReference type="SAM" id="MobiDB-lite"/>
    </source>
</evidence>
<name>A0A088SIN7_LEIPA</name>
<evidence type="ECO:0000313" key="3">
    <source>
        <dbReference type="Proteomes" id="UP000063063"/>
    </source>
</evidence>
<feature type="region of interest" description="Disordered" evidence="1">
    <location>
        <begin position="166"/>
        <end position="185"/>
    </location>
</feature>
<protein>
    <submittedName>
        <fullName evidence="2">Uncharacterized protein</fullName>
    </submittedName>
</protein>
<evidence type="ECO:0000313" key="2">
    <source>
        <dbReference type="EMBL" id="AIO01662.1"/>
    </source>
</evidence>
<dbReference type="EMBL" id="CP009403">
    <property type="protein sequence ID" value="AIO01662.1"/>
    <property type="molecule type" value="Genomic_DNA"/>
</dbReference>
<dbReference type="AlphaFoldDB" id="A0A088SIN7"/>
<gene>
    <name evidence="2" type="ORF">LPMP_340330</name>
</gene>
<dbReference type="eggNOG" id="ENOG502QVDH">
    <property type="taxonomic scope" value="Eukaryota"/>
</dbReference>
<dbReference type="KEGG" id="lpan:LPMP_340330"/>
<dbReference type="VEuPathDB" id="TriTrypDB:LPMP_340330"/>
<dbReference type="VEuPathDB" id="TriTrypDB:LPAL13_340008400"/>
<dbReference type="GeneID" id="22578537"/>
<keyword evidence="3" id="KW-1185">Reference proteome</keyword>
<sequence length="702" mass="75890">MSATIKAACACASTLLFHSLRLHAFRGAFPHILIVVDRVPCVLQKVVTEGYLQMLRAYGQQGAAYLTENHDSLLATSTETLAETADDRGSLKGHGGDLFIPLEPGAETPSGSAGFTMHVPLPSFATDDPAPLSYSLMPFCSEDFLSRVRRLQQFFRHCGDGQLQHQGDQHEAAAAAGGATMTSPPAAPSSVWTAELFREEFDELCPLLEPLLSSKGDSVEVDVAEGKPLWQALFNGPPRELLGCVLVQENAFQNEMRRYRLRLNLFDLGVRVAEHCHLGIMSQRADRLAAEGRLKEALEDDQVYSYARSCAFRPEQAQCLAKAIADSIDLYSWCRAGGASCAAARVGQALPASITAALQSAELWSIFNSGALDGCTSATAADRTAMDVGVALQEPIEGPGIPLLIVCRDAAKVLTYGGGMEDCLTNTGYYEAAYVPERNDVARHRERFRTAYNEVSGGGGESEGVEENTAATPPMHGRLKKKEYLAMLKEKGQKPNKPQSDGAEEEDGAVSRSAPAGSCISNSIGGTFPIGEVITESFDLSQLSGTCDVFAYPDMFKQVTMSHPAPFTMTVERGVVTHISNGAPKEFLDLLSLVRQVEGKCYVRELGIGLNPYVGPAHVVSDVTTFERQWGIHLSLGQRHPLFVKQRERRNADGTVAAGVQVDGPILKRKAGKYHIDVFVDAAQLRMGNMFVVDFTKGIAVP</sequence>
<proteinExistence type="predicted"/>